<proteinExistence type="predicted"/>
<evidence type="ECO:0000313" key="1">
    <source>
        <dbReference type="EMBL" id="CAF2808600.1"/>
    </source>
</evidence>
<sequence length="173" mass="19067">MELSMESFNSINGLLKVAEFILAYTLMIMARLGGRSHYYYEPYEFGSEGAQFFVVGVLLAFCIILPGEILTYFFGAHLSLLEIFLSAIGAALYTIAGAITLYNSRSFHGKYYDIGVAIGSLCIIMAIAMIVDFLVALKNTKITVIQTHYSIIVTTCSYQIYGSQEILISGFGN</sequence>
<accession>A0A7R8H1C1</accession>
<dbReference type="Proteomes" id="UP000675881">
    <property type="component" value="Chromosome 11"/>
</dbReference>
<name>A0A7R8H1C1_LEPSM</name>
<dbReference type="EMBL" id="HG994590">
    <property type="protein sequence ID" value="CAF2808600.1"/>
    <property type="molecule type" value="Genomic_DNA"/>
</dbReference>
<dbReference type="AlphaFoldDB" id="A0A7R8H1C1"/>
<evidence type="ECO:0000313" key="2">
    <source>
        <dbReference type="Proteomes" id="UP000675881"/>
    </source>
</evidence>
<dbReference type="OrthoDB" id="6592556at2759"/>
<reference evidence="1" key="1">
    <citation type="submission" date="2021-02" db="EMBL/GenBank/DDBJ databases">
        <authorList>
            <person name="Bekaert M."/>
        </authorList>
    </citation>
    <scope>NUCLEOTIDE SEQUENCE</scope>
    <source>
        <strain evidence="1">IoA-00</strain>
    </source>
</reference>
<keyword evidence="2" id="KW-1185">Reference proteome</keyword>
<gene>
    <name evidence="1" type="ORF">LSAA_3386</name>
</gene>
<protein>
    <submittedName>
        <fullName evidence="1">(salmon louse) hypothetical protein</fullName>
    </submittedName>
</protein>
<organism evidence="1 2">
    <name type="scientific">Lepeophtheirus salmonis</name>
    <name type="common">Salmon louse</name>
    <name type="synonym">Caligus salmonis</name>
    <dbReference type="NCBI Taxonomy" id="72036"/>
    <lineage>
        <taxon>Eukaryota</taxon>
        <taxon>Metazoa</taxon>
        <taxon>Ecdysozoa</taxon>
        <taxon>Arthropoda</taxon>
        <taxon>Crustacea</taxon>
        <taxon>Multicrustacea</taxon>
        <taxon>Hexanauplia</taxon>
        <taxon>Copepoda</taxon>
        <taxon>Siphonostomatoida</taxon>
        <taxon>Caligidae</taxon>
        <taxon>Lepeophtheirus</taxon>
    </lineage>
</organism>